<dbReference type="PANTHER" id="PTHR24305">
    <property type="entry name" value="CYTOCHROME P450"/>
    <property type="match status" value="1"/>
</dbReference>
<evidence type="ECO:0000256" key="4">
    <source>
        <dbReference type="ARBA" id="ARBA00023002"/>
    </source>
</evidence>
<proteinExistence type="inferred from homology"/>
<dbReference type="Proteomes" id="UP000319663">
    <property type="component" value="Unassembled WGS sequence"/>
</dbReference>
<keyword evidence="3 6" id="KW-0479">Metal-binding</keyword>
<name>A0A507QXP5_MONPU</name>
<evidence type="ECO:0000256" key="1">
    <source>
        <dbReference type="ARBA" id="ARBA00001971"/>
    </source>
</evidence>
<keyword evidence="4" id="KW-0560">Oxidoreductase</keyword>
<comment type="cofactor">
    <cofactor evidence="1 6">
        <name>heme</name>
        <dbReference type="ChEBI" id="CHEBI:30413"/>
    </cofactor>
</comment>
<keyword evidence="5 6" id="KW-0408">Iron</keyword>
<dbReference type="SUPFAM" id="SSF48264">
    <property type="entry name" value="Cytochrome P450"/>
    <property type="match status" value="1"/>
</dbReference>
<dbReference type="GO" id="GO:0004497">
    <property type="term" value="F:monooxygenase activity"/>
    <property type="evidence" value="ECO:0007669"/>
    <property type="project" value="InterPro"/>
</dbReference>
<dbReference type="InterPro" id="IPR050121">
    <property type="entry name" value="Cytochrome_P450_monoxygenase"/>
</dbReference>
<dbReference type="AlphaFoldDB" id="A0A507QXP5"/>
<dbReference type="FunFam" id="1.10.630.10:FF:000090">
    <property type="entry name" value="Cytochrome P450 monooxygenase"/>
    <property type="match status" value="1"/>
</dbReference>
<sequence length="559" mass="62751">MSAQRFYLLGEPESSAKYIDLDGSLDLDSLKNLIAANFAIVEPNGIGFQTQDICLSDASEVIASEGPVAITIDGHAVREPAGPPGLPIVGTYFQVFPDHLGNHQRLFEQYGPIIKTTNLGRTTYQTNDPQISAIVLAESDFFSKKINEAHPLHALKTPSAGIFLGDTETAEWKVTHKFLPPALGPKAVRHYAPTMQKTVEDAYKVFDALDEQEEAWNVYQYMLKLGSQAVGKLTLGLDFQHFTSPDTPLHEMVHLIAEVLSLNKKVTSKGDWYGRLPFGDPQRLRNCKARIEQMVDESIRKAERGGVEDLPLQDAALRASNMVDYAVRATDNKGEKLPKTSLVWSLVVATAAGFTTTSSLLSWLIYGLVTYPGVQDRLLQELIDNGFNEDTEITADFTEKLTFLDKYIKETQRRHNPSFQPGRTAKVDLVLPGGYKLPKDAVVIPALHHIHNNPDIWDNPNRFNPDRWDTEEVKNRHKAAYIPFAIGPRMCIGFNFALQEIKVFLPKLVYRYKFSREGDGPIEYDPMFQLIRPNNLYVRAERRVKWPPKTSDTVANKAA</sequence>
<dbReference type="InterPro" id="IPR001128">
    <property type="entry name" value="Cyt_P450"/>
</dbReference>
<dbReference type="GO" id="GO:0005506">
    <property type="term" value="F:iron ion binding"/>
    <property type="evidence" value="ECO:0007669"/>
    <property type="project" value="InterPro"/>
</dbReference>
<dbReference type="InterPro" id="IPR002403">
    <property type="entry name" value="Cyt_P450_E_grp-IV"/>
</dbReference>
<evidence type="ECO:0000256" key="5">
    <source>
        <dbReference type="ARBA" id="ARBA00023004"/>
    </source>
</evidence>
<keyword evidence="6" id="KW-0349">Heme</keyword>
<reference evidence="7 8" key="1">
    <citation type="submission" date="2019-06" db="EMBL/GenBank/DDBJ databases">
        <title>Wine fermentation using esterase from Monascus purpureus.</title>
        <authorList>
            <person name="Geng C."/>
            <person name="Zhang Y."/>
        </authorList>
    </citation>
    <scope>NUCLEOTIDE SEQUENCE [LARGE SCALE GENOMIC DNA]</scope>
    <source>
        <strain evidence="7">HQ1</strain>
    </source>
</reference>
<dbReference type="EMBL" id="VIFY01000032">
    <property type="protein sequence ID" value="TQB74385.1"/>
    <property type="molecule type" value="Genomic_DNA"/>
</dbReference>
<evidence type="ECO:0000256" key="3">
    <source>
        <dbReference type="ARBA" id="ARBA00022723"/>
    </source>
</evidence>
<gene>
    <name evidence="7" type="ORF">MPDQ_004878</name>
</gene>
<evidence type="ECO:0000256" key="6">
    <source>
        <dbReference type="PIRSR" id="PIRSR602403-1"/>
    </source>
</evidence>
<accession>A0A507QXP5</accession>
<dbReference type="OrthoDB" id="1470350at2759"/>
<comment type="caution">
    <text evidence="7">The sequence shown here is derived from an EMBL/GenBank/DDBJ whole genome shotgun (WGS) entry which is preliminary data.</text>
</comment>
<organism evidence="7 8">
    <name type="scientific">Monascus purpureus</name>
    <name type="common">Red mold</name>
    <name type="synonym">Monascus anka</name>
    <dbReference type="NCBI Taxonomy" id="5098"/>
    <lineage>
        <taxon>Eukaryota</taxon>
        <taxon>Fungi</taxon>
        <taxon>Dikarya</taxon>
        <taxon>Ascomycota</taxon>
        <taxon>Pezizomycotina</taxon>
        <taxon>Eurotiomycetes</taxon>
        <taxon>Eurotiomycetidae</taxon>
        <taxon>Eurotiales</taxon>
        <taxon>Aspergillaceae</taxon>
        <taxon>Monascus</taxon>
    </lineage>
</organism>
<feature type="binding site" description="axial binding residue" evidence="6">
    <location>
        <position position="491"/>
    </location>
    <ligand>
        <name>heme</name>
        <dbReference type="ChEBI" id="CHEBI:30413"/>
    </ligand>
    <ligandPart>
        <name>Fe</name>
        <dbReference type="ChEBI" id="CHEBI:18248"/>
    </ligandPart>
</feature>
<dbReference type="GO" id="GO:0016705">
    <property type="term" value="F:oxidoreductase activity, acting on paired donors, with incorporation or reduction of molecular oxygen"/>
    <property type="evidence" value="ECO:0007669"/>
    <property type="project" value="InterPro"/>
</dbReference>
<dbReference type="PRINTS" id="PR00465">
    <property type="entry name" value="EP450IV"/>
</dbReference>
<keyword evidence="8" id="KW-1185">Reference proteome</keyword>
<dbReference type="InterPro" id="IPR036396">
    <property type="entry name" value="Cyt_P450_sf"/>
</dbReference>
<dbReference type="PANTHER" id="PTHR24305:SF87">
    <property type="entry name" value="CYTOCHROME P450 MONOOXYGENASE ALND-RELATED"/>
    <property type="match status" value="1"/>
</dbReference>
<dbReference type="GO" id="GO:0020037">
    <property type="term" value="F:heme binding"/>
    <property type="evidence" value="ECO:0007669"/>
    <property type="project" value="InterPro"/>
</dbReference>
<evidence type="ECO:0000256" key="2">
    <source>
        <dbReference type="ARBA" id="ARBA00010617"/>
    </source>
</evidence>
<dbReference type="CDD" id="cd00302">
    <property type="entry name" value="cytochrome_P450"/>
    <property type="match status" value="1"/>
</dbReference>
<dbReference type="STRING" id="5098.A0A507QXP5"/>
<protein>
    <recommendedName>
        <fullName evidence="9">Cytochrome P450 monooxygenase</fullName>
    </recommendedName>
</protein>
<dbReference type="Pfam" id="PF00067">
    <property type="entry name" value="p450"/>
    <property type="match status" value="1"/>
</dbReference>
<evidence type="ECO:0008006" key="9">
    <source>
        <dbReference type="Google" id="ProtNLM"/>
    </source>
</evidence>
<evidence type="ECO:0000313" key="7">
    <source>
        <dbReference type="EMBL" id="TQB74385.1"/>
    </source>
</evidence>
<dbReference type="Gene3D" id="1.10.630.10">
    <property type="entry name" value="Cytochrome P450"/>
    <property type="match status" value="1"/>
</dbReference>
<dbReference type="PRINTS" id="PR00385">
    <property type="entry name" value="P450"/>
</dbReference>
<comment type="similarity">
    <text evidence="2">Belongs to the cytochrome P450 family.</text>
</comment>
<evidence type="ECO:0000313" key="8">
    <source>
        <dbReference type="Proteomes" id="UP000319663"/>
    </source>
</evidence>